<sequence>MTRLAFAGLLGCAFTLQAQSQSQSQSQDSVRLRFAWPSGLVAQVESNKTRMREVDGQPPARSVASYSHVMRAARQGQQYTIAFSDLRLDPKGLAALPPPQQALMRVLTQAALPGYLVSADGDFVALDKPEAFQEAMRSALSPLLPDGPGKAASLAALDKLLGVEVLSAAVRGDWDWLVGSWAGGEQAIDLGEDYVAQTQGVAPLINQAIAYETHFKVTRRLPCDREGRTLECIELKASTRPDSAALKQAVAGIVAQLAPEAAAGMEKTLSTLDLLVELELVTEPDTLVPHRSRLTKTTVLPGLQGQPSNRQVEETVQTFRYEAGR</sequence>
<keyword evidence="1" id="KW-0732">Signal</keyword>
<evidence type="ECO:0000313" key="2">
    <source>
        <dbReference type="EMBL" id="PZP31621.1"/>
    </source>
</evidence>
<dbReference type="Proteomes" id="UP000249633">
    <property type="component" value="Unassembled WGS sequence"/>
</dbReference>
<protein>
    <submittedName>
        <fullName evidence="2">Uncharacterized protein</fullName>
    </submittedName>
</protein>
<comment type="caution">
    <text evidence="2">The sequence shown here is derived from an EMBL/GenBank/DDBJ whole genome shotgun (WGS) entry which is preliminary data.</text>
</comment>
<organism evidence="2 3">
    <name type="scientific">Roseateles depolymerans</name>
    <dbReference type="NCBI Taxonomy" id="76731"/>
    <lineage>
        <taxon>Bacteria</taxon>
        <taxon>Pseudomonadati</taxon>
        <taxon>Pseudomonadota</taxon>
        <taxon>Betaproteobacteria</taxon>
        <taxon>Burkholderiales</taxon>
        <taxon>Sphaerotilaceae</taxon>
        <taxon>Roseateles</taxon>
    </lineage>
</organism>
<name>A0A2W5DIC7_9BURK</name>
<dbReference type="AlphaFoldDB" id="A0A2W5DIC7"/>
<feature type="signal peptide" evidence="1">
    <location>
        <begin position="1"/>
        <end position="18"/>
    </location>
</feature>
<dbReference type="EMBL" id="QFOD01000010">
    <property type="protein sequence ID" value="PZP31621.1"/>
    <property type="molecule type" value="Genomic_DNA"/>
</dbReference>
<evidence type="ECO:0000256" key="1">
    <source>
        <dbReference type="SAM" id="SignalP"/>
    </source>
</evidence>
<reference evidence="2 3" key="1">
    <citation type="submission" date="2017-08" db="EMBL/GenBank/DDBJ databases">
        <title>Infants hospitalized years apart are colonized by the same room-sourced microbial strains.</title>
        <authorList>
            <person name="Brooks B."/>
            <person name="Olm M.R."/>
            <person name="Firek B.A."/>
            <person name="Baker R."/>
            <person name="Thomas B.C."/>
            <person name="Morowitz M.J."/>
            <person name="Banfield J.F."/>
        </authorList>
    </citation>
    <scope>NUCLEOTIDE SEQUENCE [LARGE SCALE GENOMIC DNA]</scope>
    <source>
        <strain evidence="2">S2_012_000_R2_81</strain>
    </source>
</reference>
<gene>
    <name evidence="2" type="ORF">DI603_12295</name>
</gene>
<accession>A0A2W5DIC7</accession>
<feature type="chain" id="PRO_5016082051" evidence="1">
    <location>
        <begin position="19"/>
        <end position="325"/>
    </location>
</feature>
<evidence type="ECO:0000313" key="3">
    <source>
        <dbReference type="Proteomes" id="UP000249633"/>
    </source>
</evidence>
<proteinExistence type="predicted"/>